<organism evidence="3">
    <name type="scientific">Hymenolepis diminuta</name>
    <name type="common">Rat tapeworm</name>
    <dbReference type="NCBI Taxonomy" id="6216"/>
    <lineage>
        <taxon>Eukaryota</taxon>
        <taxon>Metazoa</taxon>
        <taxon>Spiralia</taxon>
        <taxon>Lophotrochozoa</taxon>
        <taxon>Platyhelminthes</taxon>
        <taxon>Cestoda</taxon>
        <taxon>Eucestoda</taxon>
        <taxon>Cyclophyllidea</taxon>
        <taxon>Hymenolepididae</taxon>
        <taxon>Hymenolepis</taxon>
    </lineage>
</organism>
<dbReference type="Proteomes" id="UP000274504">
    <property type="component" value="Unassembled WGS sequence"/>
</dbReference>
<name>A0A0R3SH20_HYMDI</name>
<dbReference type="EMBL" id="UYSG01001541">
    <property type="protein sequence ID" value="VDL45942.1"/>
    <property type="molecule type" value="Genomic_DNA"/>
</dbReference>
<dbReference type="WBParaSite" id="HDID_0000423201-mRNA-1">
    <property type="protein sequence ID" value="HDID_0000423201-mRNA-1"/>
    <property type="gene ID" value="HDID_0000423201"/>
</dbReference>
<gene>
    <name evidence="1" type="ORF">HDID_LOCUS4230</name>
</gene>
<dbReference type="AlphaFoldDB" id="A0A0R3SH20"/>
<reference evidence="1 2" key="2">
    <citation type="submission" date="2018-11" db="EMBL/GenBank/DDBJ databases">
        <authorList>
            <consortium name="Pathogen Informatics"/>
        </authorList>
    </citation>
    <scope>NUCLEOTIDE SEQUENCE [LARGE SCALE GENOMIC DNA]</scope>
</reference>
<evidence type="ECO:0000313" key="3">
    <source>
        <dbReference type="WBParaSite" id="HDID_0000423201-mRNA-1"/>
    </source>
</evidence>
<evidence type="ECO:0000313" key="1">
    <source>
        <dbReference type="EMBL" id="VDL45942.1"/>
    </source>
</evidence>
<accession>A0A0R3SH20</accession>
<sequence length="155" mass="17695">MSRGLVVNSNLQLDYESRMFNSRGLENADHLSAERTGSSVRNNPTCQKQQMRFCGECHYHRDCTFENVAVRTATSTLAPVSNAVRFYISMRRKAALLNTTIFKEYYVTQSKFNLVGVDWIDELNVIQFPDENETCQTPILEPTNAENLVRGCNQC</sequence>
<evidence type="ECO:0000313" key="2">
    <source>
        <dbReference type="Proteomes" id="UP000274504"/>
    </source>
</evidence>
<proteinExistence type="predicted"/>
<reference evidence="3" key="1">
    <citation type="submission" date="2017-02" db="UniProtKB">
        <authorList>
            <consortium name="WormBaseParasite"/>
        </authorList>
    </citation>
    <scope>IDENTIFICATION</scope>
</reference>
<protein>
    <submittedName>
        <fullName evidence="3">Phlebovirus glycoprotein G2 fusion domain-containing protein</fullName>
    </submittedName>
</protein>